<dbReference type="InterPro" id="IPR011042">
    <property type="entry name" value="6-blade_b-propeller_TolB-like"/>
</dbReference>
<keyword evidence="1" id="KW-0812">Transmembrane</keyword>
<dbReference type="EMBL" id="SWMS01000029">
    <property type="protein sequence ID" value="TKG61858.1"/>
    <property type="molecule type" value="Genomic_DNA"/>
</dbReference>
<keyword evidence="1" id="KW-1133">Transmembrane helix</keyword>
<dbReference type="SUPFAM" id="SSF63829">
    <property type="entry name" value="Calcium-dependent phosphotriesterase"/>
    <property type="match status" value="1"/>
</dbReference>
<evidence type="ECO:0008006" key="4">
    <source>
        <dbReference type="Google" id="ProtNLM"/>
    </source>
</evidence>
<evidence type="ECO:0000313" key="3">
    <source>
        <dbReference type="Proteomes" id="UP000309992"/>
    </source>
</evidence>
<dbReference type="InterPro" id="IPR051262">
    <property type="entry name" value="SMP-30/CGR1_Lactonase"/>
</dbReference>
<dbReference type="PANTHER" id="PTHR47572">
    <property type="entry name" value="LIPOPROTEIN-RELATED"/>
    <property type="match status" value="1"/>
</dbReference>
<sequence>MDNQDEEGTTMCSVNGRRRRSAVLLATAMAATVALWGGATGAVAGAETGATEREWLDIRVFAEVPDPGHPEGITVADDGTVYVGTQQHITEIPKGPSKIFAYDPGGHLTREYVIEGQDPNRGAGIVGLAQDGDGIVYALDRYPQRVIALDPRTGEQRDYATFHQVKDLCVSLPALVLVTQCVVPDGLTFGPDGSLYVTDVGQALIWRVPPGGGKAEVWFSDPRIESVLGANGIAFVDEDTLMFAQTLTGPFDGPLPRVDTSKLYTLDIRPDGSPGALETFWQSKPLDGIDGFAIAESGNIYIAMALAKSVVVVSPQGREIGRNPANLLENQLQEVPFDDPASVAFLDDRVLVTNHSLFLGNPNSFVVHDVYAGEKGKPEYRPIIRARS</sequence>
<dbReference type="RefSeq" id="WP_137096952.1">
    <property type="nucleotide sequence ID" value="NZ_SWMS01000029.1"/>
</dbReference>
<evidence type="ECO:0000256" key="1">
    <source>
        <dbReference type="SAM" id="Phobius"/>
    </source>
</evidence>
<keyword evidence="1" id="KW-0472">Membrane</keyword>
<keyword evidence="3" id="KW-1185">Reference proteome</keyword>
<gene>
    <name evidence="2" type="ORF">FCN18_33015</name>
</gene>
<accession>A0ABY2RVV3</accession>
<proteinExistence type="predicted"/>
<protein>
    <recommendedName>
        <fullName evidence="4">SMP-30/Gluconolactonase/LRE-like region domain-containing protein</fullName>
    </recommendedName>
</protein>
<name>A0ABY2RVV3_9PSEU</name>
<dbReference type="PANTHER" id="PTHR47572:SF5">
    <property type="entry name" value="BLR2277 PROTEIN"/>
    <property type="match status" value="1"/>
</dbReference>
<dbReference type="Proteomes" id="UP000309992">
    <property type="component" value="Unassembled WGS sequence"/>
</dbReference>
<organism evidence="2 3">
    <name type="scientific">Prauserella endophytica</name>
    <dbReference type="NCBI Taxonomy" id="1592324"/>
    <lineage>
        <taxon>Bacteria</taxon>
        <taxon>Bacillati</taxon>
        <taxon>Actinomycetota</taxon>
        <taxon>Actinomycetes</taxon>
        <taxon>Pseudonocardiales</taxon>
        <taxon>Pseudonocardiaceae</taxon>
        <taxon>Prauserella</taxon>
        <taxon>Prauserella coralliicola group</taxon>
    </lineage>
</organism>
<evidence type="ECO:0000313" key="2">
    <source>
        <dbReference type="EMBL" id="TKG61858.1"/>
    </source>
</evidence>
<reference evidence="2 3" key="1">
    <citation type="journal article" date="2015" name="Antonie Van Leeuwenhoek">
        <title>Prauserella endophytica sp. nov., an endophytic actinobacterium isolated from Tamarix taklamakanensis.</title>
        <authorList>
            <person name="Liu J.M."/>
            <person name="Habden X."/>
            <person name="Guo L."/>
            <person name="Tuo L."/>
            <person name="Jiang Z.K."/>
            <person name="Liu S.W."/>
            <person name="Liu X.F."/>
            <person name="Chen L."/>
            <person name="Li R.F."/>
            <person name="Zhang Y.Q."/>
            <person name="Sun C.H."/>
        </authorList>
    </citation>
    <scope>NUCLEOTIDE SEQUENCE [LARGE SCALE GENOMIC DNA]</scope>
    <source>
        <strain evidence="2 3">CGMCC 4.7182</strain>
    </source>
</reference>
<comment type="caution">
    <text evidence="2">The sequence shown here is derived from an EMBL/GenBank/DDBJ whole genome shotgun (WGS) entry which is preliminary data.</text>
</comment>
<feature type="transmembrane region" description="Helical" evidence="1">
    <location>
        <begin position="21"/>
        <end position="39"/>
    </location>
</feature>
<dbReference type="Gene3D" id="2.120.10.30">
    <property type="entry name" value="TolB, C-terminal domain"/>
    <property type="match status" value="1"/>
</dbReference>